<dbReference type="AlphaFoldDB" id="A0A8K1CDY7"/>
<evidence type="ECO:0000259" key="3">
    <source>
        <dbReference type="PROSITE" id="PS50405"/>
    </source>
</evidence>
<feature type="domain" description="GST C-terminal" evidence="3">
    <location>
        <begin position="145"/>
        <end position="273"/>
    </location>
</feature>
<dbReference type="InterPro" id="IPR040079">
    <property type="entry name" value="Glutathione_S-Trfase"/>
</dbReference>
<gene>
    <name evidence="4" type="ORF">Poli38472_012713</name>
</gene>
<evidence type="ECO:0000259" key="2">
    <source>
        <dbReference type="PROSITE" id="PS50404"/>
    </source>
</evidence>
<evidence type="ECO:0000313" key="5">
    <source>
        <dbReference type="Proteomes" id="UP000794436"/>
    </source>
</evidence>
<evidence type="ECO:0008006" key="6">
    <source>
        <dbReference type="Google" id="ProtNLM"/>
    </source>
</evidence>
<feature type="domain" description="GST N-terminal" evidence="2">
    <location>
        <begin position="32"/>
        <end position="140"/>
    </location>
</feature>
<dbReference type="PANTHER" id="PTHR44051:SF8">
    <property type="entry name" value="GLUTATHIONE S-TRANSFERASE GSTA"/>
    <property type="match status" value="1"/>
</dbReference>
<dbReference type="Gene3D" id="3.40.30.10">
    <property type="entry name" value="Glutaredoxin"/>
    <property type="match status" value="1"/>
</dbReference>
<dbReference type="InterPro" id="IPR010987">
    <property type="entry name" value="Glutathione-S-Trfase_C-like"/>
</dbReference>
<dbReference type="InterPro" id="IPR036249">
    <property type="entry name" value="Thioredoxin-like_sf"/>
</dbReference>
<comment type="caution">
    <text evidence="4">The sequence shown here is derived from an EMBL/GenBank/DDBJ whole genome shotgun (WGS) entry which is preliminary data.</text>
</comment>
<dbReference type="EMBL" id="SPLM01000076">
    <property type="protein sequence ID" value="TMW61522.1"/>
    <property type="molecule type" value="Genomic_DNA"/>
</dbReference>
<dbReference type="OrthoDB" id="2309723at2759"/>
<dbReference type="PANTHER" id="PTHR44051">
    <property type="entry name" value="GLUTATHIONE S-TRANSFERASE-RELATED"/>
    <property type="match status" value="1"/>
</dbReference>
<name>A0A8K1CDY7_PYTOL</name>
<dbReference type="InterPro" id="IPR036282">
    <property type="entry name" value="Glutathione-S-Trfase_C_sf"/>
</dbReference>
<sequence length="303" mass="33778">MHSPAMMAAVPEDPDSPIASEKALLQSPPLPHERVFYWGSGSPQAWRVLIALEEKGIPYRSVCVSFSSGVLKTPFFQALNPRMRIPVLVEPVDDDADAVESASATSSPFFGLTPSRQERVVLYESAAILEYLERRFPQPPCMPHNLHAFAMAQTRLHEANEILSVVGDLVVYLRRFPVDKRNPAVLQAKWGALDAELAIWEAYFDGRPFLVSRETPYLCDFTLFTNIAYAVRCGLQLDGLYPRLAMFYVRLCARPSIEKTWPPHWKTTFGTKVLTKCFYCSGQGQCSCCPPSGNGDTNAASPK</sequence>
<dbReference type="SUPFAM" id="SSF47616">
    <property type="entry name" value="GST C-terminal domain-like"/>
    <property type="match status" value="1"/>
</dbReference>
<keyword evidence="5" id="KW-1185">Reference proteome</keyword>
<dbReference type="Gene3D" id="1.20.1050.10">
    <property type="match status" value="1"/>
</dbReference>
<protein>
    <recommendedName>
        <fullName evidence="6">Glutathione S-transferase</fullName>
    </recommendedName>
</protein>
<accession>A0A8K1CDY7</accession>
<dbReference type="SUPFAM" id="SSF52833">
    <property type="entry name" value="Thioredoxin-like"/>
    <property type="match status" value="1"/>
</dbReference>
<dbReference type="PROSITE" id="PS50405">
    <property type="entry name" value="GST_CTER"/>
    <property type="match status" value="1"/>
</dbReference>
<dbReference type="Pfam" id="PF13409">
    <property type="entry name" value="GST_N_2"/>
    <property type="match status" value="1"/>
</dbReference>
<proteinExistence type="inferred from homology"/>
<dbReference type="SFLD" id="SFLDS00019">
    <property type="entry name" value="Glutathione_Transferase_(cytos"/>
    <property type="match status" value="1"/>
</dbReference>
<dbReference type="InterPro" id="IPR004045">
    <property type="entry name" value="Glutathione_S-Trfase_N"/>
</dbReference>
<evidence type="ECO:0000256" key="1">
    <source>
        <dbReference type="ARBA" id="ARBA00007409"/>
    </source>
</evidence>
<dbReference type="Proteomes" id="UP000794436">
    <property type="component" value="Unassembled WGS sequence"/>
</dbReference>
<organism evidence="4 5">
    <name type="scientific">Pythium oligandrum</name>
    <name type="common">Mycoparasitic fungus</name>
    <dbReference type="NCBI Taxonomy" id="41045"/>
    <lineage>
        <taxon>Eukaryota</taxon>
        <taxon>Sar</taxon>
        <taxon>Stramenopiles</taxon>
        <taxon>Oomycota</taxon>
        <taxon>Peronosporomycetes</taxon>
        <taxon>Pythiales</taxon>
        <taxon>Pythiaceae</taxon>
        <taxon>Pythium</taxon>
    </lineage>
</organism>
<reference evidence="4" key="1">
    <citation type="submission" date="2019-03" db="EMBL/GenBank/DDBJ databases">
        <title>Long read genome sequence of the mycoparasitic Pythium oligandrum ATCC 38472 isolated from sugarbeet rhizosphere.</title>
        <authorList>
            <person name="Gaulin E."/>
        </authorList>
    </citation>
    <scope>NUCLEOTIDE SEQUENCE</scope>
    <source>
        <strain evidence="4">ATCC 38472_TT</strain>
    </source>
</reference>
<dbReference type="SFLD" id="SFLDG00358">
    <property type="entry name" value="Main_(cytGST)"/>
    <property type="match status" value="1"/>
</dbReference>
<dbReference type="PROSITE" id="PS50404">
    <property type="entry name" value="GST_NTER"/>
    <property type="match status" value="1"/>
</dbReference>
<evidence type="ECO:0000313" key="4">
    <source>
        <dbReference type="EMBL" id="TMW61522.1"/>
    </source>
</evidence>
<comment type="similarity">
    <text evidence="1">Belongs to the GST superfamily.</text>
</comment>